<dbReference type="Proteomes" id="UP000636505">
    <property type="component" value="Unassembled WGS sequence"/>
</dbReference>
<accession>A0A8J7AKG4</accession>
<dbReference type="PANTHER" id="PTHR33121:SF23">
    <property type="entry name" value="CYCLIC DI-GMP PHOSPHODIESTERASE PDEB"/>
    <property type="match status" value="1"/>
</dbReference>
<dbReference type="InterPro" id="IPR050706">
    <property type="entry name" value="Cyclic-di-GMP_PDE-like"/>
</dbReference>
<protein>
    <submittedName>
        <fullName evidence="2">EAL domain-containing protein</fullName>
    </submittedName>
</protein>
<feature type="domain" description="EAL" evidence="1">
    <location>
        <begin position="1"/>
        <end position="84"/>
    </location>
</feature>
<dbReference type="Pfam" id="PF00563">
    <property type="entry name" value="EAL"/>
    <property type="match status" value="1"/>
</dbReference>
<organism evidence="2 3">
    <name type="scientific">Vasconcelosia minhoensis LEGE 07310</name>
    <dbReference type="NCBI Taxonomy" id="915328"/>
    <lineage>
        <taxon>Bacteria</taxon>
        <taxon>Bacillati</taxon>
        <taxon>Cyanobacteriota</taxon>
        <taxon>Cyanophyceae</taxon>
        <taxon>Nodosilineales</taxon>
        <taxon>Cymatolegaceae</taxon>
        <taxon>Vasconcelosia</taxon>
        <taxon>Vasconcelosia minhoensis</taxon>
    </lineage>
</organism>
<dbReference type="PROSITE" id="PS50883">
    <property type="entry name" value="EAL"/>
    <property type="match status" value="1"/>
</dbReference>
<dbReference type="GO" id="GO:0071111">
    <property type="term" value="F:cyclic-guanylate-specific phosphodiesterase activity"/>
    <property type="evidence" value="ECO:0007669"/>
    <property type="project" value="InterPro"/>
</dbReference>
<keyword evidence="3" id="KW-1185">Reference proteome</keyword>
<evidence type="ECO:0000313" key="3">
    <source>
        <dbReference type="Proteomes" id="UP000636505"/>
    </source>
</evidence>
<dbReference type="EMBL" id="JADEXG010000001">
    <property type="protein sequence ID" value="MBE9075721.1"/>
    <property type="molecule type" value="Genomic_DNA"/>
</dbReference>
<dbReference type="AlphaFoldDB" id="A0A8J7AKG4"/>
<name>A0A8J7AKG4_9CYAN</name>
<dbReference type="InterPro" id="IPR035919">
    <property type="entry name" value="EAL_sf"/>
</dbReference>
<dbReference type="SUPFAM" id="SSF141868">
    <property type="entry name" value="EAL domain-like"/>
    <property type="match status" value="1"/>
</dbReference>
<reference evidence="2" key="1">
    <citation type="submission" date="2020-10" db="EMBL/GenBank/DDBJ databases">
        <authorList>
            <person name="Castelo-Branco R."/>
            <person name="Eusebio N."/>
            <person name="Adriana R."/>
            <person name="Vieira A."/>
            <person name="Brugerolle De Fraissinette N."/>
            <person name="Rezende De Castro R."/>
            <person name="Schneider M.P."/>
            <person name="Vasconcelos V."/>
            <person name="Leao P.N."/>
        </authorList>
    </citation>
    <scope>NUCLEOTIDE SEQUENCE</scope>
    <source>
        <strain evidence="2">LEGE 07310</strain>
    </source>
</reference>
<gene>
    <name evidence="2" type="ORF">IQ241_00135</name>
</gene>
<dbReference type="RefSeq" id="WP_193904384.1">
    <property type="nucleotide sequence ID" value="NZ_JADEXG010000001.1"/>
</dbReference>
<proteinExistence type="predicted"/>
<evidence type="ECO:0000313" key="2">
    <source>
        <dbReference type="EMBL" id="MBE9075721.1"/>
    </source>
</evidence>
<evidence type="ECO:0000259" key="1">
    <source>
        <dbReference type="PROSITE" id="PS50883"/>
    </source>
</evidence>
<dbReference type="PANTHER" id="PTHR33121">
    <property type="entry name" value="CYCLIC DI-GMP PHOSPHODIESTERASE PDEF"/>
    <property type="match status" value="1"/>
</dbReference>
<dbReference type="InterPro" id="IPR001633">
    <property type="entry name" value="EAL_dom"/>
</dbReference>
<sequence length="84" mass="9078">MSSFAYLSQLPVDYIKIDGSFINKLNDPINYAIVGSICKIGQAMNIHVIAEWLEDDAVGAQLQTLGVDSVQGYGVAKPAPFFLS</sequence>
<comment type="caution">
    <text evidence="2">The sequence shown here is derived from an EMBL/GenBank/DDBJ whole genome shotgun (WGS) entry which is preliminary data.</text>
</comment>
<dbReference type="CDD" id="cd01948">
    <property type="entry name" value="EAL"/>
    <property type="match status" value="1"/>
</dbReference>
<dbReference type="Gene3D" id="3.20.20.450">
    <property type="entry name" value="EAL domain"/>
    <property type="match status" value="1"/>
</dbReference>